<evidence type="ECO:0000313" key="1">
    <source>
        <dbReference type="EMBL" id="TQL96349.1"/>
    </source>
</evidence>
<dbReference type="OrthoDB" id="4276070at2"/>
<dbReference type="AlphaFoldDB" id="A0A543CGX7"/>
<dbReference type="EMBL" id="VFOZ01000001">
    <property type="protein sequence ID" value="TQL96349.1"/>
    <property type="molecule type" value="Genomic_DNA"/>
</dbReference>
<protein>
    <submittedName>
        <fullName evidence="1">Uncharacterized protein</fullName>
    </submittedName>
</protein>
<dbReference type="Proteomes" id="UP000316096">
    <property type="component" value="Unassembled WGS sequence"/>
</dbReference>
<proteinExistence type="predicted"/>
<comment type="caution">
    <text evidence="1">The sequence shown here is derived from an EMBL/GenBank/DDBJ whole genome shotgun (WGS) entry which is preliminary data.</text>
</comment>
<reference evidence="1 2" key="1">
    <citation type="submission" date="2019-06" db="EMBL/GenBank/DDBJ databases">
        <title>Sequencing the genomes of 1000 actinobacteria strains.</title>
        <authorList>
            <person name="Klenk H.-P."/>
        </authorList>
    </citation>
    <scope>NUCLEOTIDE SEQUENCE [LARGE SCALE GENOMIC DNA]</scope>
    <source>
        <strain evidence="1 2">DSM 102200</strain>
    </source>
</reference>
<gene>
    <name evidence="1" type="ORF">FB559_1875</name>
</gene>
<keyword evidence="2" id="KW-1185">Reference proteome</keyword>
<accession>A0A543CGX7</accession>
<organism evidence="1 2">
    <name type="scientific">Actinoallomurus bryophytorum</name>
    <dbReference type="NCBI Taxonomy" id="1490222"/>
    <lineage>
        <taxon>Bacteria</taxon>
        <taxon>Bacillati</taxon>
        <taxon>Actinomycetota</taxon>
        <taxon>Actinomycetes</taxon>
        <taxon>Streptosporangiales</taxon>
        <taxon>Thermomonosporaceae</taxon>
        <taxon>Actinoallomurus</taxon>
    </lineage>
</organism>
<dbReference type="RefSeq" id="WP_141955216.1">
    <property type="nucleotide sequence ID" value="NZ_VFOZ01000001.1"/>
</dbReference>
<name>A0A543CGX7_9ACTN</name>
<evidence type="ECO:0000313" key="2">
    <source>
        <dbReference type="Proteomes" id="UP000316096"/>
    </source>
</evidence>
<sequence>MLEWTSDPDRAAELERAREALRDLLHSVAVAALPEATPDVGSDIGPSPVDLVGRPGVARCRITVLARAGRPEDPAQVLARARTALTAAGWATDEPRPLGPKLAMSARDGDAAMEVYADPDGVELHGATPELQISQVRHVRPAPVITAEAVHPGSVLCYECQGLGWCDVCEGDGWIDGKRCPLCAGEELCPICRGAGELSITSLSLQQREHYPQLRSR</sequence>